<dbReference type="Proteomes" id="UP000315868">
    <property type="component" value="Unassembled WGS sequence"/>
</dbReference>
<gene>
    <name evidence="1" type="ORF">EWV45_07920</name>
</gene>
<reference evidence="1 2" key="1">
    <citation type="submission" date="2019-01" db="EMBL/GenBank/DDBJ databases">
        <title>Coherence of Microcystis species and biogeography revealed through population genomics.</title>
        <authorList>
            <person name="Perez-Carrascal O.M."/>
            <person name="Terrat Y."/>
            <person name="Giani A."/>
            <person name="Fortin N."/>
            <person name="Tromas N."/>
            <person name="Shapiro B.J."/>
        </authorList>
    </citation>
    <scope>NUCLEOTIDE SEQUENCE [LARGE SCALE GENOMIC DNA]</scope>
    <source>
        <strain evidence="1">Mf_QC_C_20070823_S10D</strain>
    </source>
</reference>
<accession>A0A552KZA9</accession>
<protein>
    <submittedName>
        <fullName evidence="1">Uncharacterized protein</fullName>
    </submittedName>
</protein>
<sequence length="87" mass="9932">MGTLMLCPLGSRNSFLPQRAIAQTRQQTNANRSAWQVTLPPRAKVRRKKGSSLTEIKEGLRRAKEREQFILESPEAVHYKGLERVTI</sequence>
<dbReference type="EMBL" id="SFAM01000068">
    <property type="protein sequence ID" value="TRV13296.1"/>
    <property type="molecule type" value="Genomic_DNA"/>
</dbReference>
<proteinExistence type="predicted"/>
<evidence type="ECO:0000313" key="2">
    <source>
        <dbReference type="Proteomes" id="UP000315868"/>
    </source>
</evidence>
<dbReference type="AlphaFoldDB" id="A0A552KZA9"/>
<name>A0A552KZA9_9CHRO</name>
<evidence type="ECO:0000313" key="1">
    <source>
        <dbReference type="EMBL" id="TRV13296.1"/>
    </source>
</evidence>
<comment type="caution">
    <text evidence="1">The sequence shown here is derived from an EMBL/GenBank/DDBJ whole genome shotgun (WGS) entry which is preliminary data.</text>
</comment>
<organism evidence="1 2">
    <name type="scientific">Microcystis flos-aquae Mf_QC_C_20070823_S10D</name>
    <dbReference type="NCBI Taxonomy" id="2486236"/>
    <lineage>
        <taxon>Bacteria</taxon>
        <taxon>Bacillati</taxon>
        <taxon>Cyanobacteriota</taxon>
        <taxon>Cyanophyceae</taxon>
        <taxon>Oscillatoriophycideae</taxon>
        <taxon>Chroococcales</taxon>
        <taxon>Microcystaceae</taxon>
        <taxon>Microcystis</taxon>
    </lineage>
</organism>